<keyword evidence="3" id="KW-1185">Reference proteome</keyword>
<dbReference type="GO" id="GO:0016746">
    <property type="term" value="F:acyltransferase activity"/>
    <property type="evidence" value="ECO:0007669"/>
    <property type="project" value="UniProtKB-KW"/>
</dbReference>
<reference evidence="3" key="1">
    <citation type="journal article" date="2019" name="Int. J. Syst. Evol. Microbiol.">
        <title>The Global Catalogue of Microorganisms (GCM) 10K type strain sequencing project: providing services to taxonomists for standard genome sequencing and annotation.</title>
        <authorList>
            <consortium name="The Broad Institute Genomics Platform"/>
            <consortium name="The Broad Institute Genome Sequencing Center for Infectious Disease"/>
            <person name="Wu L."/>
            <person name="Ma J."/>
        </authorList>
    </citation>
    <scope>NUCLEOTIDE SEQUENCE [LARGE SCALE GENOMIC DNA]</scope>
    <source>
        <strain evidence="3">KCTC 42805</strain>
    </source>
</reference>
<keyword evidence="2" id="KW-0808">Transferase</keyword>
<evidence type="ECO:0000313" key="3">
    <source>
        <dbReference type="Proteomes" id="UP001597469"/>
    </source>
</evidence>
<evidence type="ECO:0000259" key="1">
    <source>
        <dbReference type="PROSITE" id="PS51186"/>
    </source>
</evidence>
<gene>
    <name evidence="2" type="ORF">ACFSUS_05455</name>
</gene>
<dbReference type="EMBL" id="JBHULN010000002">
    <property type="protein sequence ID" value="MFD2570071.1"/>
    <property type="molecule type" value="Genomic_DNA"/>
</dbReference>
<dbReference type="InterPro" id="IPR000182">
    <property type="entry name" value="GNAT_dom"/>
</dbReference>
<dbReference type="PROSITE" id="PS51186">
    <property type="entry name" value="GNAT"/>
    <property type="match status" value="1"/>
</dbReference>
<sequence length="163" mass="19384">MQFTFRNDQPDVAITVLREVAQWLVDNDRELWAIDDLTYPNLVDEYTQNNFYVMYADAEPAAVFILQWSDPLYYADVPDNTAGFIHKLAIRRQFSGQNMFQPILDFCRSTCLSRGIHELQLETDATRPALMQFYERNGFEPTRRRLIEEFGKMYDCQFYVFKF</sequence>
<dbReference type="Pfam" id="PF00583">
    <property type="entry name" value="Acetyltransf_1"/>
    <property type="match status" value="1"/>
</dbReference>
<feature type="domain" description="N-acetyltransferase" evidence="1">
    <location>
        <begin position="12"/>
        <end position="155"/>
    </location>
</feature>
<dbReference type="Gene3D" id="3.40.630.30">
    <property type="match status" value="1"/>
</dbReference>
<protein>
    <submittedName>
        <fullName evidence="2">GNAT family N-acetyltransferase</fullName>
        <ecNumber evidence="2">2.3.1.-</ecNumber>
    </submittedName>
</protein>
<dbReference type="InterPro" id="IPR016181">
    <property type="entry name" value="Acyl_CoA_acyltransferase"/>
</dbReference>
<evidence type="ECO:0000313" key="2">
    <source>
        <dbReference type="EMBL" id="MFD2570071.1"/>
    </source>
</evidence>
<keyword evidence="2" id="KW-0012">Acyltransferase</keyword>
<accession>A0ABW5M1A5</accession>
<organism evidence="2 3">
    <name type="scientific">Spirosoma soli</name>
    <dbReference type="NCBI Taxonomy" id="1770529"/>
    <lineage>
        <taxon>Bacteria</taxon>
        <taxon>Pseudomonadati</taxon>
        <taxon>Bacteroidota</taxon>
        <taxon>Cytophagia</taxon>
        <taxon>Cytophagales</taxon>
        <taxon>Cytophagaceae</taxon>
        <taxon>Spirosoma</taxon>
    </lineage>
</organism>
<comment type="caution">
    <text evidence="2">The sequence shown here is derived from an EMBL/GenBank/DDBJ whole genome shotgun (WGS) entry which is preliminary data.</text>
</comment>
<dbReference type="SUPFAM" id="SSF55729">
    <property type="entry name" value="Acyl-CoA N-acyltransferases (Nat)"/>
    <property type="match status" value="1"/>
</dbReference>
<proteinExistence type="predicted"/>
<dbReference type="RefSeq" id="WP_381520185.1">
    <property type="nucleotide sequence ID" value="NZ_JBHULN010000002.1"/>
</dbReference>
<dbReference type="EC" id="2.3.1.-" evidence="2"/>
<name>A0ABW5M1A5_9BACT</name>
<dbReference type="Proteomes" id="UP001597469">
    <property type="component" value="Unassembled WGS sequence"/>
</dbReference>